<keyword evidence="7" id="KW-0378">Hydrolase</keyword>
<keyword evidence="4" id="KW-0106">Calcium</keyword>
<evidence type="ECO:0000313" key="8">
    <source>
        <dbReference type="Proteomes" id="UP000507470"/>
    </source>
</evidence>
<comment type="cofactor">
    <cofactor evidence="1">
        <name>Ca(2+)</name>
        <dbReference type="ChEBI" id="CHEBI:29108"/>
    </cofactor>
</comment>
<dbReference type="EMBL" id="CACVKT020005775">
    <property type="protein sequence ID" value="CAC5397862.1"/>
    <property type="molecule type" value="Genomic_DNA"/>
</dbReference>
<dbReference type="AlphaFoldDB" id="A0A6J8CSM1"/>
<dbReference type="InterPro" id="IPR017850">
    <property type="entry name" value="Alkaline_phosphatase_core_sf"/>
</dbReference>
<dbReference type="OrthoDB" id="103349at2759"/>
<evidence type="ECO:0000256" key="4">
    <source>
        <dbReference type="ARBA" id="ARBA00022837"/>
    </source>
</evidence>
<protein>
    <submittedName>
        <fullName evidence="7">ARSB</fullName>
        <ecNumber evidence="7">3.1.6.12</ecNumber>
    </submittedName>
</protein>
<evidence type="ECO:0000313" key="7">
    <source>
        <dbReference type="EMBL" id="CAC5397862.1"/>
    </source>
</evidence>
<organism evidence="7 8">
    <name type="scientific">Mytilus coruscus</name>
    <name type="common">Sea mussel</name>
    <dbReference type="NCBI Taxonomy" id="42192"/>
    <lineage>
        <taxon>Eukaryota</taxon>
        <taxon>Metazoa</taxon>
        <taxon>Spiralia</taxon>
        <taxon>Lophotrochozoa</taxon>
        <taxon>Mollusca</taxon>
        <taxon>Bivalvia</taxon>
        <taxon>Autobranchia</taxon>
        <taxon>Pteriomorphia</taxon>
        <taxon>Mytilida</taxon>
        <taxon>Mytiloidea</taxon>
        <taxon>Mytilidae</taxon>
        <taxon>Mytilinae</taxon>
        <taxon>Mytilus</taxon>
    </lineage>
</organism>
<evidence type="ECO:0000256" key="5">
    <source>
        <dbReference type="ARBA" id="ARBA00023180"/>
    </source>
</evidence>
<dbReference type="InterPro" id="IPR000917">
    <property type="entry name" value="Sulfatase_N"/>
</dbReference>
<dbReference type="GO" id="GO:0003943">
    <property type="term" value="F:N-acetylgalactosamine-4-sulfatase activity"/>
    <property type="evidence" value="ECO:0007669"/>
    <property type="project" value="UniProtKB-EC"/>
</dbReference>
<keyword evidence="3" id="KW-0479">Metal-binding</keyword>
<dbReference type="Gene3D" id="3.30.1120.10">
    <property type="match status" value="1"/>
</dbReference>
<dbReference type="EC" id="3.1.6.12" evidence="7"/>
<dbReference type="PANTHER" id="PTHR10342">
    <property type="entry name" value="ARYLSULFATASE"/>
    <property type="match status" value="1"/>
</dbReference>
<dbReference type="GO" id="GO:0046872">
    <property type="term" value="F:metal ion binding"/>
    <property type="evidence" value="ECO:0007669"/>
    <property type="project" value="UniProtKB-KW"/>
</dbReference>
<reference evidence="7 8" key="1">
    <citation type="submission" date="2020-06" db="EMBL/GenBank/DDBJ databases">
        <authorList>
            <person name="Li R."/>
            <person name="Bekaert M."/>
        </authorList>
    </citation>
    <scope>NUCLEOTIDE SEQUENCE [LARGE SCALE GENOMIC DNA]</scope>
    <source>
        <strain evidence="8">wild</strain>
    </source>
</reference>
<dbReference type="PANTHER" id="PTHR10342:SF274">
    <property type="entry name" value="ARYLSULFATASE B"/>
    <property type="match status" value="1"/>
</dbReference>
<keyword evidence="5" id="KW-0325">Glycoprotein</keyword>
<name>A0A6J8CSM1_MYTCO</name>
<dbReference type="InterPro" id="IPR047115">
    <property type="entry name" value="ARSB"/>
</dbReference>
<evidence type="ECO:0000256" key="1">
    <source>
        <dbReference type="ARBA" id="ARBA00001913"/>
    </source>
</evidence>
<comment type="similarity">
    <text evidence="2">Belongs to the sulfatase family.</text>
</comment>
<evidence type="ECO:0000256" key="2">
    <source>
        <dbReference type="ARBA" id="ARBA00008779"/>
    </source>
</evidence>
<gene>
    <name evidence="7" type="ORF">MCOR_32272</name>
</gene>
<dbReference type="Gene3D" id="3.40.720.10">
    <property type="entry name" value="Alkaline Phosphatase, subunit A"/>
    <property type="match status" value="1"/>
</dbReference>
<accession>A0A6J8CSM1</accession>
<sequence>MYPNVKDEKRQTYLGMVSSLDFGIGKIVDALERNDHMDNMVFIFLSDNGGDLDFGASNIPLRGDKGDLWEGVTKSVRFVYSPKYLVQIGYIHNGMIDAVDWFSTILDIARYQQAKPDHLDSVNQWKYLKKCSGSGRNEFVYNIDDDITKSAALRVDNYKQIIGDPRVYVNVYFG</sequence>
<keyword evidence="8" id="KW-1185">Reference proteome</keyword>
<evidence type="ECO:0000259" key="6">
    <source>
        <dbReference type="Pfam" id="PF00884"/>
    </source>
</evidence>
<dbReference type="SUPFAM" id="SSF53649">
    <property type="entry name" value="Alkaline phosphatase-like"/>
    <property type="match status" value="1"/>
</dbReference>
<evidence type="ECO:0000256" key="3">
    <source>
        <dbReference type="ARBA" id="ARBA00022723"/>
    </source>
</evidence>
<dbReference type="Pfam" id="PF00884">
    <property type="entry name" value="Sulfatase"/>
    <property type="match status" value="1"/>
</dbReference>
<feature type="domain" description="Sulfatase N-terminal" evidence="6">
    <location>
        <begin position="8"/>
        <end position="109"/>
    </location>
</feature>
<dbReference type="Proteomes" id="UP000507470">
    <property type="component" value="Unassembled WGS sequence"/>
</dbReference>
<proteinExistence type="inferred from homology"/>